<dbReference type="AlphaFoldDB" id="A0A059MKM4"/>
<feature type="domain" description="DUF1540" evidence="1">
    <location>
        <begin position="11"/>
        <end position="43"/>
    </location>
</feature>
<protein>
    <submittedName>
        <fullName evidence="3">DUF1540 domain-containing protein</fullName>
    </submittedName>
</protein>
<dbReference type="EMBL" id="BLAH01000119">
    <property type="protein sequence ID" value="GES39528.1"/>
    <property type="molecule type" value="Genomic_DNA"/>
</dbReference>
<accession>A0A059MKM4</accession>
<keyword evidence="4" id="KW-1185">Reference proteome</keyword>
<sequence length="101" mass="10585">MTTMEMPHVTECSVGTCSYNHDGCHAYAINVAGHNGSADCETFIPLSTKGGLDTVTSSMVGACQRADCVHNQDLECTASEIRVGGTGSGEHAANCLTYRAR</sequence>
<evidence type="ECO:0000313" key="4">
    <source>
        <dbReference type="Proteomes" id="UP000325466"/>
    </source>
</evidence>
<dbReference type="RefSeq" id="WP_006935328.1">
    <property type="nucleotide sequence ID" value="NZ_BAAAYP010000049.1"/>
</dbReference>
<dbReference type="InterPro" id="IPR011437">
    <property type="entry name" value="DUF1540"/>
</dbReference>
<feature type="domain" description="DUF1540" evidence="1">
    <location>
        <begin position="63"/>
        <end position="93"/>
    </location>
</feature>
<dbReference type="Proteomes" id="UP000325466">
    <property type="component" value="Unassembled WGS sequence"/>
</dbReference>
<evidence type="ECO:0000313" key="5">
    <source>
        <dbReference type="Proteomes" id="UP001163947"/>
    </source>
</evidence>
<accession>N1M6T2</accession>
<reference evidence="2 4" key="1">
    <citation type="journal article" date="2018" name="Biodegradation">
        <title>1,4-Dioxane degradation characteristics of Rhodococcus aetherivorans JCM 14343.</title>
        <authorList>
            <person name="Inoue D."/>
            <person name="Tsunoda T."/>
            <person name="Yamamoto N."/>
            <person name="Ike M."/>
            <person name="Sei K."/>
        </authorList>
    </citation>
    <scope>NUCLEOTIDE SEQUENCE [LARGE SCALE GENOMIC DNA]</scope>
    <source>
        <strain evidence="2 4">JCM 14343</strain>
    </source>
</reference>
<reference evidence="2" key="2">
    <citation type="submission" date="2019-10" db="EMBL/GenBank/DDBJ databases">
        <title>Draft genome sequence of Rhodococcus aetherivorans JCM 14343.</title>
        <authorList>
            <person name="Inoue D."/>
            <person name="Nakazawa M."/>
            <person name="Yamamoto N."/>
            <person name="Sei K."/>
            <person name="Ike M."/>
        </authorList>
    </citation>
    <scope>NUCLEOTIDE SEQUENCE</scope>
    <source>
        <strain evidence="2">JCM 14343</strain>
    </source>
</reference>
<dbReference type="GeneID" id="83618853"/>
<name>A0A059MKM4_9NOCA</name>
<gene>
    <name evidence="3" type="ORF">OCS65_00505</name>
    <name evidence="2" type="ORF">RAJCM14343_4801</name>
</gene>
<dbReference type="Pfam" id="PF07561">
    <property type="entry name" value="DUF1540"/>
    <property type="match status" value="2"/>
</dbReference>
<reference evidence="3" key="3">
    <citation type="submission" date="2022-09" db="EMBL/GenBank/DDBJ databases">
        <title>The genome sequence of Rhodococcus aetherivorans N1.</title>
        <authorList>
            <person name="Jiang W."/>
        </authorList>
    </citation>
    <scope>NUCLEOTIDE SEQUENCE</scope>
    <source>
        <strain evidence="3">N1</strain>
    </source>
</reference>
<organism evidence="3 5">
    <name type="scientific">Rhodococcus aetherivorans</name>
    <dbReference type="NCBI Taxonomy" id="191292"/>
    <lineage>
        <taxon>Bacteria</taxon>
        <taxon>Bacillati</taxon>
        <taxon>Actinomycetota</taxon>
        <taxon>Actinomycetes</taxon>
        <taxon>Mycobacteriales</taxon>
        <taxon>Nocardiaceae</taxon>
        <taxon>Rhodococcus</taxon>
    </lineage>
</organism>
<proteinExistence type="predicted"/>
<evidence type="ECO:0000313" key="2">
    <source>
        <dbReference type="EMBL" id="GES39528.1"/>
    </source>
</evidence>
<evidence type="ECO:0000313" key="3">
    <source>
        <dbReference type="EMBL" id="UYF94297.1"/>
    </source>
</evidence>
<evidence type="ECO:0000259" key="1">
    <source>
        <dbReference type="Pfam" id="PF07561"/>
    </source>
</evidence>
<dbReference type="Proteomes" id="UP001163947">
    <property type="component" value="Chromosome"/>
</dbReference>
<dbReference type="EMBL" id="CP106982">
    <property type="protein sequence ID" value="UYF94297.1"/>
    <property type="molecule type" value="Genomic_DNA"/>
</dbReference>